<reference evidence="7" key="1">
    <citation type="submission" date="2019-10" db="EMBL/GenBank/DDBJ databases">
        <title>Draft genome sequece of Microseira wollei NIES-4236.</title>
        <authorList>
            <person name="Yamaguchi H."/>
            <person name="Suzuki S."/>
            <person name="Kawachi M."/>
        </authorList>
    </citation>
    <scope>NUCLEOTIDE SEQUENCE</scope>
    <source>
        <strain evidence="7">NIES-4236</strain>
    </source>
</reference>
<evidence type="ECO:0008006" key="9">
    <source>
        <dbReference type="Google" id="ProtNLM"/>
    </source>
</evidence>
<dbReference type="GO" id="GO:0017168">
    <property type="term" value="F:5-oxoprolinase (ATP-hydrolyzing) activity"/>
    <property type="evidence" value="ECO:0007669"/>
    <property type="project" value="TreeGrafter"/>
</dbReference>
<comment type="caution">
    <text evidence="7">The sequence shown here is derived from an EMBL/GenBank/DDBJ whole genome shotgun (WGS) entry which is preliminary data.</text>
</comment>
<dbReference type="Proteomes" id="UP001050975">
    <property type="component" value="Unassembled WGS sequence"/>
</dbReference>
<dbReference type="GO" id="GO:0005829">
    <property type="term" value="C:cytosol"/>
    <property type="evidence" value="ECO:0007669"/>
    <property type="project" value="TreeGrafter"/>
</dbReference>
<feature type="region of interest" description="Disordered" evidence="2">
    <location>
        <begin position="611"/>
        <end position="635"/>
    </location>
</feature>
<dbReference type="InterPro" id="IPR003692">
    <property type="entry name" value="Hydantoinase_B"/>
</dbReference>
<feature type="compositionally biased region" description="Basic and acidic residues" evidence="2">
    <location>
        <begin position="614"/>
        <end position="632"/>
    </location>
</feature>
<dbReference type="InterPro" id="IPR008040">
    <property type="entry name" value="Hydant_A_N"/>
</dbReference>
<dbReference type="InterPro" id="IPR045079">
    <property type="entry name" value="Oxoprolinase-like"/>
</dbReference>
<dbReference type="Pfam" id="PF05378">
    <property type="entry name" value="Hydant_A_N"/>
    <property type="match status" value="1"/>
</dbReference>
<protein>
    <recommendedName>
        <fullName evidence="9">5-oxoprolinase (ATP-hydrolyzing)</fullName>
    </recommendedName>
</protein>
<evidence type="ECO:0000259" key="3">
    <source>
        <dbReference type="Pfam" id="PF01968"/>
    </source>
</evidence>
<evidence type="ECO:0000259" key="5">
    <source>
        <dbReference type="Pfam" id="PF05378"/>
    </source>
</evidence>
<dbReference type="Pfam" id="PF19278">
    <property type="entry name" value="Hydant_A_C"/>
    <property type="match status" value="1"/>
</dbReference>
<evidence type="ECO:0000259" key="6">
    <source>
        <dbReference type="Pfam" id="PF19278"/>
    </source>
</evidence>
<evidence type="ECO:0000256" key="1">
    <source>
        <dbReference type="ARBA" id="ARBA00010403"/>
    </source>
</evidence>
<comment type="similarity">
    <text evidence="1">Belongs to the oxoprolinase family.</text>
</comment>
<feature type="domain" description="Hydantoinase B/oxoprolinase" evidence="4">
    <location>
        <begin position="797"/>
        <end position="1306"/>
    </location>
</feature>
<dbReference type="Pfam" id="PF02538">
    <property type="entry name" value="Hydantoinase_B"/>
    <property type="match status" value="1"/>
</dbReference>
<keyword evidence="8" id="KW-1185">Reference proteome</keyword>
<gene>
    <name evidence="7" type="ORF">MiSe_62760</name>
</gene>
<sequence length="1307" mass="142028">MNNNQWQFFIDRGGTFTDIVAKRPDGQLVIHKLLSENPSRYKDAAVQGIREILGISTNAPIPSEQIDVVKMGTTVATNALLERKGSPTVLLITKGFKDALRIGYQNRPDIFARQIILPEMLYERVIEVEERYSAQGEELIPVNIASFGPALQAAYDGGIRSCAIVLMHGYRYREHEQQVAAVAREIGFPQISVSHQVSPLMKLVSRGDTTVVDAYLSPILRQYVNQIATQLTANRDGVAHSRDDSCGVGILPARIITETGETPIPQNETPIPQNETPIPQNETPIPQNETPIPQNETPIPQNDQNHPANMQRHGDNYQLPITNYQLPKLMFMQSNGGLTDAENFQGKDSILSGPAGGIVGAVQTSLIAGFDKIITFDMGGTSTDVAHYAGEYERTFETEVAGVRLRSPMMAIHTVAAGGGSILYFDGSRYRVGPSSAGANPGPACYRQGGPLTVTDCNVMVGKLQPEFFPKAFGENADLPLDVEVVQQKFNSLARQIGDGRSPAEVAAGFLAIAVDKMANAIKKISLERGYDVSEYTLCCFGGAGGQHACLIADALGMKQVFVHPYAGVLSAYGMGLADERVIRECAVEAKLTAQLLPELQQQLSQLAREAEEELNRKDAKDAKKEEEEKSLHPRSKSVMCKVHLRYEATDSSLIVDFGDVVEMRRRFEEAHRQRYGFVVPEKGLIVEAVSVEVIGKSDIPEEPIIERKINETPAPVAVRMFTANTWHETPLFKREGLQPGDWILGPAIIVEATGTNVIEPGWQAELTRRNHLVLSKVSSEEFSLSNRGRKSLLQTDPVMLEIFNNLFGAIAEQMGITLQNTAASVNIKERLDFSCAIFDGFGQLVANAPHIPVHLGSMSESVKSLIDAQGDNIKPGDVYVLNNPYNGGTHLPDITVITPVFDIGDSPSKILFYVASRGHHADIGGITPGSMPPNSTTVEQEGVLIDNFQLVEAGRFREKEILEILASGNYPARNSAQNIADLQAQIAANERGVQELHKMVEHYGLETVQAYMGFVQDNAEESVRRVIDVLKDGSFTCSLDNRSKIKVTISINKNTRSAKIDFSGTSPQVQSNFNAPAAVCKAAVLYVFRTLVNDDIPLNAGCLKPLEIVIPEGCMLNPRYPAAVVAGNVETSQAITDALYGALGALASAQGTMNNFTFGNERYQYYETICGGSGAGANFDGTDAVHTHMTNSRLTDPEVLEWRFPVVLESFEIRQNSGGKGLHRGGNGVVRRIRFLEKMTAGILSGRRVIPPFGLHGGEAGAVGKNCVQRRDGTIEELGSTATVEINPGDAIAIATPGGGGYGTPR</sequence>
<feature type="domain" description="Hydantoinase/oxoprolinase N-terminal" evidence="5">
    <location>
        <begin position="8"/>
        <end position="187"/>
    </location>
</feature>
<proteinExistence type="inferred from homology"/>
<evidence type="ECO:0000259" key="4">
    <source>
        <dbReference type="Pfam" id="PF02538"/>
    </source>
</evidence>
<evidence type="ECO:0000313" key="8">
    <source>
        <dbReference type="Proteomes" id="UP001050975"/>
    </source>
</evidence>
<evidence type="ECO:0000313" key="7">
    <source>
        <dbReference type="EMBL" id="GET41464.1"/>
    </source>
</evidence>
<feature type="domain" description="Hydantoinase A/oxoprolinase" evidence="3">
    <location>
        <begin position="327"/>
        <end position="581"/>
    </location>
</feature>
<dbReference type="PANTHER" id="PTHR11365">
    <property type="entry name" value="5-OXOPROLINASE RELATED"/>
    <property type="match status" value="1"/>
</dbReference>
<dbReference type="RefSeq" id="WP_226587796.1">
    <property type="nucleotide sequence ID" value="NZ_BLAY01000123.1"/>
</dbReference>
<dbReference type="EMBL" id="BLAY01000123">
    <property type="protein sequence ID" value="GET41464.1"/>
    <property type="molecule type" value="Genomic_DNA"/>
</dbReference>
<dbReference type="InterPro" id="IPR049517">
    <property type="entry name" value="ACX-like_C"/>
</dbReference>
<feature type="domain" description="Acetophenone carboxylase-like C-terminal" evidence="6">
    <location>
        <begin position="599"/>
        <end position="768"/>
    </location>
</feature>
<dbReference type="GO" id="GO:0006749">
    <property type="term" value="P:glutathione metabolic process"/>
    <property type="evidence" value="ECO:0007669"/>
    <property type="project" value="TreeGrafter"/>
</dbReference>
<organism evidence="7 8">
    <name type="scientific">Microseira wollei NIES-4236</name>
    <dbReference type="NCBI Taxonomy" id="2530354"/>
    <lineage>
        <taxon>Bacteria</taxon>
        <taxon>Bacillati</taxon>
        <taxon>Cyanobacteriota</taxon>
        <taxon>Cyanophyceae</taxon>
        <taxon>Oscillatoriophycideae</taxon>
        <taxon>Aerosakkonematales</taxon>
        <taxon>Aerosakkonemataceae</taxon>
        <taxon>Microseira</taxon>
    </lineage>
</organism>
<accession>A0AAV3XGD6</accession>
<evidence type="ECO:0000256" key="2">
    <source>
        <dbReference type="SAM" id="MobiDB-lite"/>
    </source>
</evidence>
<dbReference type="InterPro" id="IPR002821">
    <property type="entry name" value="Hydantoinase_A"/>
</dbReference>
<dbReference type="PANTHER" id="PTHR11365:SF23">
    <property type="entry name" value="HYPOTHETICAL 5-OXOPROLINASE (EUROFUNG)-RELATED"/>
    <property type="match status" value="1"/>
</dbReference>
<name>A0AAV3XGD6_9CYAN</name>
<dbReference type="Pfam" id="PF01968">
    <property type="entry name" value="Hydantoinase_A"/>
    <property type="match status" value="1"/>
</dbReference>